<evidence type="ECO:0000259" key="4">
    <source>
        <dbReference type="Pfam" id="PF16679"/>
    </source>
</evidence>
<feature type="region of interest" description="Disordered" evidence="3">
    <location>
        <begin position="29"/>
        <end position="126"/>
    </location>
</feature>
<feature type="compositionally biased region" description="Low complexity" evidence="3">
    <location>
        <begin position="51"/>
        <end position="63"/>
    </location>
</feature>
<feature type="region of interest" description="Disordered" evidence="3">
    <location>
        <begin position="383"/>
        <end position="404"/>
    </location>
</feature>
<comment type="similarity">
    <text evidence="1">Belongs to the Cdt1 family.</text>
</comment>
<reference evidence="5 6" key="1">
    <citation type="journal article" date="2019" name="Appl. Microbiol. Biotechnol.">
        <title>Genome sequence of Isaria javanica and comparative genome analysis insights into family S53 peptidase evolution in fungal entomopathogens.</title>
        <authorList>
            <person name="Lin R."/>
            <person name="Zhang X."/>
            <person name="Xin B."/>
            <person name="Zou M."/>
            <person name="Gao Y."/>
            <person name="Qin F."/>
            <person name="Hu Q."/>
            <person name="Xie B."/>
            <person name="Cheng X."/>
        </authorList>
    </citation>
    <scope>NUCLEOTIDE SEQUENCE [LARGE SCALE GENOMIC DNA]</scope>
    <source>
        <strain evidence="5 6">IJ1G</strain>
    </source>
</reference>
<keyword evidence="2" id="KW-0131">Cell cycle</keyword>
<dbReference type="InterPro" id="IPR038090">
    <property type="entry name" value="Cdt1_C_WH_dom_sf"/>
</dbReference>
<dbReference type="InterPro" id="IPR032054">
    <property type="entry name" value="Cdt1_C"/>
</dbReference>
<dbReference type="Gene3D" id="1.10.10.1420">
    <property type="entry name" value="DNA replication factor Cdt1, C-terminal WH domain"/>
    <property type="match status" value="1"/>
</dbReference>
<comment type="caution">
    <text evidence="5">The sequence shown here is derived from an EMBL/GenBank/DDBJ whole genome shotgun (WGS) entry which is preliminary data.</text>
</comment>
<dbReference type="Pfam" id="PF16679">
    <property type="entry name" value="CDT1_C"/>
    <property type="match status" value="1"/>
</dbReference>
<evidence type="ECO:0000256" key="3">
    <source>
        <dbReference type="SAM" id="MobiDB-lite"/>
    </source>
</evidence>
<gene>
    <name evidence="5" type="ORF">IF1G_00212</name>
</gene>
<protein>
    <submittedName>
        <fullName evidence="5">DNA mismatch repair protein msh-2</fullName>
    </submittedName>
</protein>
<evidence type="ECO:0000256" key="1">
    <source>
        <dbReference type="ARBA" id="ARBA00008356"/>
    </source>
</evidence>
<dbReference type="Pfam" id="PF26121">
    <property type="entry name" value="HTH_CDT1"/>
    <property type="match status" value="1"/>
</dbReference>
<dbReference type="OrthoDB" id="341730at2759"/>
<dbReference type="AlphaFoldDB" id="A0A545VEY9"/>
<dbReference type="Proteomes" id="UP000315783">
    <property type="component" value="Unassembled WGS sequence"/>
</dbReference>
<dbReference type="EMBL" id="SPUK01000001">
    <property type="protein sequence ID" value="TQW00281.1"/>
    <property type="molecule type" value="Genomic_DNA"/>
</dbReference>
<sequence length="537" mass="58725">MPRTARARAPVEAKQTAVAPSIAAFTRVSKSHAFPDATAKRAMTSAGELKTTTTTTTTTTTRTPSKKRKASLLLDNDAGAHTRRNISFSPSDEDGDQEEEREERQQTSTTRRHVDASQRKKRACRRQEPVLTTKVDNTPVKAATKAASPTAVVTKGKVVAKTPTARKHAAHRPAAATIISKSRQEAKTGQTRIDALFTKQQARSTADKDEIDAAFPPNMAELVRLHRAFLKTVVMQMAHTRSNVPLDIRELAPNISRSWRKRQVTVEDVRRCVAMESSARDDGVRSPFIVADYGRGKVCVELRAGYDGGAINETQLCRQFEDNLKTFCTEKATDQMADVDVTLESLSLAELPQADLTDMNTGVKTAALLAKGHKALSELKSGMAAKQQEKDAKQQAAAATPLLNPDGTKMSLLDRLRHKQLAAANAPLPPTGPELQRRAALSRVVDVASTISMLSLSNPVSLPRQAFTMVAIVEKLRDSLRVPMSKEEGTECIRLIAKEVAPDWLRIVAIGGRENVVIQRGGEPVSRVIQERVQKLM</sequence>
<organism evidence="5 6">
    <name type="scientific">Cordyceps javanica</name>
    <dbReference type="NCBI Taxonomy" id="43265"/>
    <lineage>
        <taxon>Eukaryota</taxon>
        <taxon>Fungi</taxon>
        <taxon>Dikarya</taxon>
        <taxon>Ascomycota</taxon>
        <taxon>Pezizomycotina</taxon>
        <taxon>Sordariomycetes</taxon>
        <taxon>Hypocreomycetidae</taxon>
        <taxon>Hypocreales</taxon>
        <taxon>Cordycipitaceae</taxon>
        <taxon>Cordyceps</taxon>
    </lineage>
</organism>
<dbReference type="STRING" id="43265.A0A545VEY9"/>
<feature type="domain" description="DNA replication factor Cdt1 C-terminal" evidence="4">
    <location>
        <begin position="411"/>
        <end position="511"/>
    </location>
</feature>
<name>A0A545VEY9_9HYPO</name>
<proteinExistence type="inferred from homology"/>
<keyword evidence="6" id="KW-1185">Reference proteome</keyword>
<feature type="compositionally biased region" description="Acidic residues" evidence="3">
    <location>
        <begin position="91"/>
        <end position="101"/>
    </location>
</feature>
<evidence type="ECO:0000256" key="2">
    <source>
        <dbReference type="ARBA" id="ARBA00023306"/>
    </source>
</evidence>
<evidence type="ECO:0000313" key="5">
    <source>
        <dbReference type="EMBL" id="TQW00281.1"/>
    </source>
</evidence>
<evidence type="ECO:0000313" key="6">
    <source>
        <dbReference type="Proteomes" id="UP000315783"/>
    </source>
</evidence>
<accession>A0A545VEY9</accession>